<reference evidence="2" key="1">
    <citation type="submission" date="2023-10" db="EMBL/GenBank/DDBJ databases">
        <authorList>
            <person name="Chen Y."/>
            <person name="Shah S."/>
            <person name="Dougan E. K."/>
            <person name="Thang M."/>
            <person name="Chan C."/>
        </authorList>
    </citation>
    <scope>NUCLEOTIDE SEQUENCE [LARGE SCALE GENOMIC DNA]</scope>
</reference>
<dbReference type="Proteomes" id="UP001189429">
    <property type="component" value="Unassembled WGS sequence"/>
</dbReference>
<name>A0ABN9RDV0_9DINO</name>
<comment type="caution">
    <text evidence="2">The sequence shown here is derived from an EMBL/GenBank/DDBJ whole genome shotgun (WGS) entry which is preliminary data.</text>
</comment>
<dbReference type="EMBL" id="CAUYUJ010006377">
    <property type="protein sequence ID" value="CAK0817175.1"/>
    <property type="molecule type" value="Genomic_DNA"/>
</dbReference>
<evidence type="ECO:0000313" key="3">
    <source>
        <dbReference type="Proteomes" id="UP001189429"/>
    </source>
</evidence>
<feature type="region of interest" description="Disordered" evidence="1">
    <location>
        <begin position="1"/>
        <end position="24"/>
    </location>
</feature>
<accession>A0ABN9RDV0</accession>
<sequence>MHQRCCNTPPRPKSPHPSKAAASAPSTAPGALFCFWHERLLCRFHAAGSDRAGRIRTRRAGGACGSEGAENSTNTPSLRSARISWIGSGRPSPALREPRQGRRRRRRRGGPAPIRQIRAGRREGMVLMQASFLLLDVQPLGLHHGLHQRARVLQGGAPARAGGPLRPGGSLAPQHALQQRGGWRRRLVFWCLPPDMFRCGPAGAEPRWSTSPALEAGFSWARASAPHACSASTASKKRPLGAMVKVCLDGT</sequence>
<organism evidence="2 3">
    <name type="scientific">Prorocentrum cordatum</name>
    <dbReference type="NCBI Taxonomy" id="2364126"/>
    <lineage>
        <taxon>Eukaryota</taxon>
        <taxon>Sar</taxon>
        <taxon>Alveolata</taxon>
        <taxon>Dinophyceae</taxon>
        <taxon>Prorocentrales</taxon>
        <taxon>Prorocentraceae</taxon>
        <taxon>Prorocentrum</taxon>
    </lineage>
</organism>
<protein>
    <submittedName>
        <fullName evidence="2">Uncharacterized protein</fullName>
    </submittedName>
</protein>
<feature type="compositionally biased region" description="Polar residues" evidence="1">
    <location>
        <begin position="69"/>
        <end position="78"/>
    </location>
</feature>
<proteinExistence type="predicted"/>
<gene>
    <name evidence="2" type="ORF">PCOR1329_LOCUS19849</name>
</gene>
<evidence type="ECO:0000313" key="2">
    <source>
        <dbReference type="EMBL" id="CAK0817175.1"/>
    </source>
</evidence>
<evidence type="ECO:0000256" key="1">
    <source>
        <dbReference type="SAM" id="MobiDB-lite"/>
    </source>
</evidence>
<keyword evidence="3" id="KW-1185">Reference proteome</keyword>
<feature type="region of interest" description="Disordered" evidence="1">
    <location>
        <begin position="59"/>
        <end position="114"/>
    </location>
</feature>